<name>A0A9D3Z078_DREPO</name>
<organism evidence="2 3">
    <name type="scientific">Dreissena polymorpha</name>
    <name type="common">Zebra mussel</name>
    <name type="synonym">Mytilus polymorpha</name>
    <dbReference type="NCBI Taxonomy" id="45954"/>
    <lineage>
        <taxon>Eukaryota</taxon>
        <taxon>Metazoa</taxon>
        <taxon>Spiralia</taxon>
        <taxon>Lophotrochozoa</taxon>
        <taxon>Mollusca</taxon>
        <taxon>Bivalvia</taxon>
        <taxon>Autobranchia</taxon>
        <taxon>Heteroconchia</taxon>
        <taxon>Euheterodonta</taxon>
        <taxon>Imparidentia</taxon>
        <taxon>Neoheterodontei</taxon>
        <taxon>Myida</taxon>
        <taxon>Dreissenoidea</taxon>
        <taxon>Dreissenidae</taxon>
        <taxon>Dreissena</taxon>
    </lineage>
</organism>
<reference evidence="2" key="1">
    <citation type="journal article" date="2019" name="bioRxiv">
        <title>The Genome of the Zebra Mussel, Dreissena polymorpha: A Resource for Invasive Species Research.</title>
        <authorList>
            <person name="McCartney M.A."/>
            <person name="Auch B."/>
            <person name="Kono T."/>
            <person name="Mallez S."/>
            <person name="Zhang Y."/>
            <person name="Obille A."/>
            <person name="Becker A."/>
            <person name="Abrahante J.E."/>
            <person name="Garbe J."/>
            <person name="Badalamenti J.P."/>
            <person name="Herman A."/>
            <person name="Mangelson H."/>
            <person name="Liachko I."/>
            <person name="Sullivan S."/>
            <person name="Sone E.D."/>
            <person name="Koren S."/>
            <person name="Silverstein K.A.T."/>
            <person name="Beckman K.B."/>
            <person name="Gohl D.M."/>
        </authorList>
    </citation>
    <scope>NUCLEOTIDE SEQUENCE</scope>
    <source>
        <strain evidence="2">Duluth1</strain>
        <tissue evidence="2">Whole animal</tissue>
    </source>
</reference>
<feature type="compositionally biased region" description="Basic and acidic residues" evidence="1">
    <location>
        <begin position="113"/>
        <end position="166"/>
    </location>
</feature>
<keyword evidence="3" id="KW-1185">Reference proteome</keyword>
<feature type="compositionally biased region" description="Polar residues" evidence="1">
    <location>
        <begin position="96"/>
        <end position="109"/>
    </location>
</feature>
<evidence type="ECO:0000313" key="2">
    <source>
        <dbReference type="EMBL" id="KAH3709224.1"/>
    </source>
</evidence>
<dbReference type="Proteomes" id="UP000828390">
    <property type="component" value="Unassembled WGS sequence"/>
</dbReference>
<accession>A0A9D3Z078</accession>
<gene>
    <name evidence="2" type="ORF">DPMN_068686</name>
</gene>
<proteinExistence type="predicted"/>
<feature type="compositionally biased region" description="Basic and acidic residues" evidence="1">
    <location>
        <begin position="70"/>
        <end position="89"/>
    </location>
</feature>
<evidence type="ECO:0000313" key="3">
    <source>
        <dbReference type="Proteomes" id="UP000828390"/>
    </source>
</evidence>
<protein>
    <submittedName>
        <fullName evidence="2">Uncharacterized protein</fullName>
    </submittedName>
</protein>
<sequence length="193" mass="21491">MVEFMTMVEPVGDLYCLTIVLFKTASAAERRHPLCDALVNVNILLPKHILVFVAPGTSTRRDTPSQASTRRKESAGSSVEKLDIPDRSQRSKSPVPDSQGQTRNRSRSPAPNRVEKDPRSRSPAPDRGHDQRSSSPQEERIPRSRSPAPDRDRTQRSRSPKSERGHQRSRSSASHQPVPDSVARSLSPTDLSR</sequence>
<reference evidence="2" key="2">
    <citation type="submission" date="2020-11" db="EMBL/GenBank/DDBJ databases">
        <authorList>
            <person name="McCartney M.A."/>
            <person name="Auch B."/>
            <person name="Kono T."/>
            <person name="Mallez S."/>
            <person name="Becker A."/>
            <person name="Gohl D.M."/>
            <person name="Silverstein K.A.T."/>
            <person name="Koren S."/>
            <person name="Bechman K.B."/>
            <person name="Herman A."/>
            <person name="Abrahante J.E."/>
            <person name="Garbe J."/>
        </authorList>
    </citation>
    <scope>NUCLEOTIDE SEQUENCE</scope>
    <source>
        <strain evidence="2">Duluth1</strain>
        <tissue evidence="2">Whole animal</tissue>
    </source>
</reference>
<comment type="caution">
    <text evidence="2">The sequence shown here is derived from an EMBL/GenBank/DDBJ whole genome shotgun (WGS) entry which is preliminary data.</text>
</comment>
<evidence type="ECO:0000256" key="1">
    <source>
        <dbReference type="SAM" id="MobiDB-lite"/>
    </source>
</evidence>
<dbReference type="EMBL" id="JAIWYP010000014">
    <property type="protein sequence ID" value="KAH3709224.1"/>
    <property type="molecule type" value="Genomic_DNA"/>
</dbReference>
<feature type="compositionally biased region" description="Polar residues" evidence="1">
    <location>
        <begin position="184"/>
        <end position="193"/>
    </location>
</feature>
<feature type="region of interest" description="Disordered" evidence="1">
    <location>
        <begin position="57"/>
        <end position="193"/>
    </location>
</feature>
<dbReference type="AlphaFoldDB" id="A0A9D3Z078"/>